<comment type="pathway">
    <text evidence="2">Protein modification; protein glycosylation.</text>
</comment>
<gene>
    <name evidence="18" type="ORF">ODALV1_LOCUS9167</name>
</gene>
<evidence type="ECO:0000256" key="4">
    <source>
        <dbReference type="ARBA" id="ARBA00012196"/>
    </source>
</evidence>
<keyword evidence="19" id="KW-1185">Reference proteome</keyword>
<dbReference type="InterPro" id="IPR019378">
    <property type="entry name" value="GDP-Fuc_O-FucTrfase"/>
</dbReference>
<evidence type="ECO:0000256" key="6">
    <source>
        <dbReference type="ARBA" id="ARBA00022676"/>
    </source>
</evidence>
<keyword evidence="17" id="KW-0732">Signal</keyword>
<comment type="catalytic activity">
    <reaction evidence="15">
        <text>L-threonyl-[protein] + GDP-beta-L-fucose = 3-O-(alpha-L-fucosyl)-L-threonyl-[protein] + GDP + H(+)</text>
        <dbReference type="Rhea" id="RHEA:70491"/>
        <dbReference type="Rhea" id="RHEA-COMP:11060"/>
        <dbReference type="Rhea" id="RHEA-COMP:17915"/>
        <dbReference type="ChEBI" id="CHEBI:15378"/>
        <dbReference type="ChEBI" id="CHEBI:30013"/>
        <dbReference type="ChEBI" id="CHEBI:57273"/>
        <dbReference type="ChEBI" id="CHEBI:58189"/>
        <dbReference type="ChEBI" id="CHEBI:189631"/>
        <dbReference type="EC" id="2.4.1.221"/>
    </reaction>
    <physiologicalReaction direction="left-to-right" evidence="15">
        <dbReference type="Rhea" id="RHEA:70492"/>
    </physiologicalReaction>
</comment>
<feature type="chain" id="PRO_5046219764" description="GDP-fucose protein O-fucosyltransferase 1" evidence="17">
    <location>
        <begin position="34"/>
        <end position="432"/>
    </location>
</feature>
<dbReference type="Pfam" id="PF10250">
    <property type="entry name" value="O-FucT"/>
    <property type="match status" value="1"/>
</dbReference>
<evidence type="ECO:0000256" key="1">
    <source>
        <dbReference type="ARBA" id="ARBA00004240"/>
    </source>
</evidence>
<organism evidence="18 19">
    <name type="scientific">Orchesella dallaii</name>
    <dbReference type="NCBI Taxonomy" id="48710"/>
    <lineage>
        <taxon>Eukaryota</taxon>
        <taxon>Metazoa</taxon>
        <taxon>Ecdysozoa</taxon>
        <taxon>Arthropoda</taxon>
        <taxon>Hexapoda</taxon>
        <taxon>Collembola</taxon>
        <taxon>Entomobryomorpha</taxon>
        <taxon>Entomobryoidea</taxon>
        <taxon>Orchesellidae</taxon>
        <taxon>Orchesellinae</taxon>
        <taxon>Orchesella</taxon>
    </lineage>
</organism>
<dbReference type="EC" id="2.4.1.221" evidence="4"/>
<dbReference type="Proteomes" id="UP001642540">
    <property type="component" value="Unassembled WGS sequence"/>
</dbReference>
<keyword evidence="11" id="KW-0325">Glycoprotein</keyword>
<name>A0ABP1QAN8_9HEXA</name>
<dbReference type="EMBL" id="CAXLJM020000027">
    <property type="protein sequence ID" value="CAL8095751.1"/>
    <property type="molecule type" value="Genomic_DNA"/>
</dbReference>
<proteinExistence type="inferred from homology"/>
<evidence type="ECO:0000256" key="11">
    <source>
        <dbReference type="ARBA" id="ARBA00023180"/>
    </source>
</evidence>
<evidence type="ECO:0000313" key="19">
    <source>
        <dbReference type="Proteomes" id="UP001642540"/>
    </source>
</evidence>
<evidence type="ECO:0000256" key="2">
    <source>
        <dbReference type="ARBA" id="ARBA00004922"/>
    </source>
</evidence>
<evidence type="ECO:0000313" key="18">
    <source>
        <dbReference type="EMBL" id="CAL8095751.1"/>
    </source>
</evidence>
<evidence type="ECO:0000256" key="3">
    <source>
        <dbReference type="ARBA" id="ARBA00010626"/>
    </source>
</evidence>
<comment type="subcellular location">
    <subcellularLocation>
        <location evidence="1">Endoplasmic reticulum</location>
    </subcellularLocation>
</comment>
<evidence type="ECO:0000256" key="7">
    <source>
        <dbReference type="ARBA" id="ARBA00022679"/>
    </source>
</evidence>
<dbReference type="InterPro" id="IPR039922">
    <property type="entry name" value="POFUT1"/>
</dbReference>
<evidence type="ECO:0000256" key="17">
    <source>
        <dbReference type="SAM" id="SignalP"/>
    </source>
</evidence>
<dbReference type="Gene3D" id="3.40.50.11350">
    <property type="match status" value="1"/>
</dbReference>
<keyword evidence="8" id="KW-0256">Endoplasmic reticulum</keyword>
<protein>
    <recommendedName>
        <fullName evidence="5">GDP-fucose protein O-fucosyltransferase 1</fullName>
        <ecNumber evidence="4">2.4.1.221</ecNumber>
    </recommendedName>
    <alternativeName>
        <fullName evidence="14">Peptide-O-fucosyltransferase 1</fullName>
    </alternativeName>
</protein>
<evidence type="ECO:0000256" key="16">
    <source>
        <dbReference type="ARBA" id="ARBA00048647"/>
    </source>
</evidence>
<keyword evidence="6" id="KW-0328">Glycosyltransferase</keyword>
<keyword evidence="9" id="KW-0914">Notch signaling pathway</keyword>
<dbReference type="CDD" id="cd11302">
    <property type="entry name" value="O-FucT-1"/>
    <property type="match status" value="1"/>
</dbReference>
<comment type="catalytic activity">
    <reaction evidence="16">
        <text>L-seryl-[protein] + GDP-beta-L-fucose = 3-O-(alpha-L-fucosyl)-L-seryl-[protein] + GDP + H(+)</text>
        <dbReference type="Rhea" id="RHEA:63644"/>
        <dbReference type="Rhea" id="RHEA-COMP:9863"/>
        <dbReference type="Rhea" id="RHEA-COMP:17914"/>
        <dbReference type="ChEBI" id="CHEBI:15378"/>
        <dbReference type="ChEBI" id="CHEBI:29999"/>
        <dbReference type="ChEBI" id="CHEBI:57273"/>
        <dbReference type="ChEBI" id="CHEBI:58189"/>
        <dbReference type="ChEBI" id="CHEBI:189632"/>
        <dbReference type="EC" id="2.4.1.221"/>
    </reaction>
    <physiologicalReaction direction="left-to-right" evidence="16">
        <dbReference type="Rhea" id="RHEA:63645"/>
    </physiologicalReaction>
</comment>
<reference evidence="18 19" key="1">
    <citation type="submission" date="2024-08" db="EMBL/GenBank/DDBJ databases">
        <authorList>
            <person name="Cucini C."/>
            <person name="Frati F."/>
        </authorList>
    </citation>
    <scope>NUCLEOTIDE SEQUENCE [LARGE SCALE GENOMIC DNA]</scope>
</reference>
<evidence type="ECO:0000256" key="14">
    <source>
        <dbReference type="ARBA" id="ARBA00033080"/>
    </source>
</evidence>
<keyword evidence="10" id="KW-1015">Disulfide bond</keyword>
<evidence type="ECO:0000256" key="10">
    <source>
        <dbReference type="ARBA" id="ARBA00023157"/>
    </source>
</evidence>
<sequence>MSNERGTVFSKHLATLLALHLALVSTIYPSIFAEDIHNESNKNFTSKSTSSASTFIEVSNASDGVDPNGYIVYCPCMGRFGNQADQFLGALAFSKSINRTLVLPAWVEYIPYKTGSIQVPFNKYFKPEAILPFHKVITMERFMVDLAPNIWPPEKRYSFCYIQRGNGKGCDAKDGNPFGPFWDNYKVDFVGSEIFGPELHYLSIYKGNGQSTWQEKYPGDTWPVLAFVGPPSGFPVESINVHLQEYLVWQDVIEKKSRDFISSLPKGPFIGIHLRNGADWSRACELVDGTQIHLFSSPQCLGYHQENGKLTSEMCYPSTTTIIKQLRRAIKKINATSVFVASDRNHLITDLNSAFQHMNVAVRKLPYDSPHVDLAILGKSNLFVGNCVSSFSAFVKRSRDVYGFASEFWGYPPDLRRIKNEIRQNELDHDEL</sequence>
<keyword evidence="7" id="KW-0808">Transferase</keyword>
<evidence type="ECO:0000256" key="9">
    <source>
        <dbReference type="ARBA" id="ARBA00022976"/>
    </source>
</evidence>
<evidence type="ECO:0000256" key="15">
    <source>
        <dbReference type="ARBA" id="ARBA00047273"/>
    </source>
</evidence>
<evidence type="ECO:0000256" key="5">
    <source>
        <dbReference type="ARBA" id="ARBA00021745"/>
    </source>
</evidence>
<dbReference type="PANTHER" id="PTHR21420">
    <property type="entry name" value="GDP-FUCOSE PROTEIN O-FUCOSYLTRANSFERASE 1"/>
    <property type="match status" value="1"/>
</dbReference>
<comment type="caution">
    <text evidence="18">The sequence shown here is derived from an EMBL/GenBank/DDBJ whole genome shotgun (WGS) entry which is preliminary data.</text>
</comment>
<evidence type="ECO:0000256" key="13">
    <source>
        <dbReference type="ARBA" id="ARBA00023277"/>
    </source>
</evidence>
<evidence type="ECO:0000256" key="8">
    <source>
        <dbReference type="ARBA" id="ARBA00022824"/>
    </source>
</evidence>
<evidence type="ECO:0000256" key="12">
    <source>
        <dbReference type="ARBA" id="ARBA00023253"/>
    </source>
</evidence>
<keyword evidence="12" id="KW-0294">Fucose metabolism</keyword>
<feature type="signal peptide" evidence="17">
    <location>
        <begin position="1"/>
        <end position="33"/>
    </location>
</feature>
<dbReference type="Gene3D" id="3.40.50.11340">
    <property type="match status" value="1"/>
</dbReference>
<dbReference type="PANTHER" id="PTHR21420:SF10">
    <property type="entry name" value="GDP-FUCOSE PROTEIN O-FUCOSYLTRANSFERASE 1"/>
    <property type="match status" value="1"/>
</dbReference>
<keyword evidence="13" id="KW-0119">Carbohydrate metabolism</keyword>
<comment type="similarity">
    <text evidence="3">Belongs to the glycosyltransferase 65 family.</text>
</comment>
<accession>A0ABP1QAN8</accession>